<evidence type="ECO:0000313" key="9">
    <source>
        <dbReference type="Proteomes" id="UP000292447"/>
    </source>
</evidence>
<dbReference type="STRING" id="2163413.A0A4P6XSV4"/>
<sequence>MFAEEQVVPTRFVVGGVYVLKSHTNQQADESEKYPPKIQKLFAPRLPILYKEPIDQPPEKRASHIISSIKPWKLQIDQYKAQFGQSKSPSEITKSRQDQHAESYQRQLHEWEDTDAFAENKFLKDPYCTVFVARLYYSMTELDLSRTFAQYGSIDSVRIVRHTETGASRGYGFVVFERDVDAKNCIRELAPTGLAVEPPAGVTQKRKILVDMERGRLVRSWRPRRLGGGLGGRNYTLPSALHSKDASAAASGRRFNLSQNPYQLPAAPGRFQKRPHPDRYASSAAPKRPALDSDHYSRDSLRVPAVTAYVPTSQTVSASSARAADVSMKDKYAKYQNLGSLTSSREGGRSIRSIREN</sequence>
<dbReference type="AlphaFoldDB" id="A0A4P6XSV4"/>
<dbReference type="SUPFAM" id="SSF54928">
    <property type="entry name" value="RNA-binding domain, RBD"/>
    <property type="match status" value="1"/>
</dbReference>
<dbReference type="InterPro" id="IPR051183">
    <property type="entry name" value="U1_U11-U12_snRNP_70-35kDa"/>
</dbReference>
<feature type="compositionally biased region" description="Basic and acidic residues" evidence="6">
    <location>
        <begin position="93"/>
        <end position="105"/>
    </location>
</feature>
<dbReference type="GO" id="GO:0071004">
    <property type="term" value="C:U2-type prespliceosome"/>
    <property type="evidence" value="ECO:0007669"/>
    <property type="project" value="TreeGrafter"/>
</dbReference>
<dbReference type="Proteomes" id="UP000292447">
    <property type="component" value="Chromosome III"/>
</dbReference>
<dbReference type="InterPro" id="IPR012677">
    <property type="entry name" value="Nucleotide-bd_a/b_plait_sf"/>
</dbReference>
<feature type="domain" description="RRM" evidence="7">
    <location>
        <begin position="128"/>
        <end position="215"/>
    </location>
</feature>
<accession>A0A4P6XSV4</accession>
<proteinExistence type="predicted"/>
<feature type="compositionally biased region" description="Basic and acidic residues" evidence="6">
    <location>
        <begin position="346"/>
        <end position="357"/>
    </location>
</feature>
<feature type="compositionally biased region" description="Basic and acidic residues" evidence="6">
    <location>
        <begin position="289"/>
        <end position="298"/>
    </location>
</feature>
<feature type="region of interest" description="Disordered" evidence="6">
    <location>
        <begin position="334"/>
        <end position="357"/>
    </location>
</feature>
<keyword evidence="9" id="KW-1185">Reference proteome</keyword>
<keyword evidence="3" id="KW-0539">Nucleus</keyword>
<keyword evidence="2 5" id="KW-0694">RNA-binding</keyword>
<keyword evidence="4 8" id="KW-0687">Ribonucleoprotein</keyword>
<feature type="region of interest" description="Disordered" evidence="6">
    <location>
        <begin position="83"/>
        <end position="105"/>
    </location>
</feature>
<dbReference type="GO" id="GO:0003729">
    <property type="term" value="F:mRNA binding"/>
    <property type="evidence" value="ECO:0007669"/>
    <property type="project" value="TreeGrafter"/>
</dbReference>
<dbReference type="GO" id="GO:0000398">
    <property type="term" value="P:mRNA splicing, via spliceosome"/>
    <property type="evidence" value="ECO:0007669"/>
    <property type="project" value="TreeGrafter"/>
</dbReference>
<dbReference type="SMART" id="SM00360">
    <property type="entry name" value="RRM"/>
    <property type="match status" value="1"/>
</dbReference>
<dbReference type="Pfam" id="PF12220">
    <property type="entry name" value="U1snRNP70_N"/>
    <property type="match status" value="1"/>
</dbReference>
<dbReference type="GO" id="GO:0005685">
    <property type="term" value="C:U1 snRNP"/>
    <property type="evidence" value="ECO:0007669"/>
    <property type="project" value="TreeGrafter"/>
</dbReference>
<feature type="region of interest" description="Disordered" evidence="6">
    <location>
        <begin position="257"/>
        <end position="298"/>
    </location>
</feature>
<dbReference type="InterPro" id="IPR035979">
    <property type="entry name" value="RBD_domain_sf"/>
</dbReference>
<evidence type="ECO:0000256" key="5">
    <source>
        <dbReference type="PROSITE-ProRule" id="PRU00176"/>
    </source>
</evidence>
<evidence type="ECO:0000256" key="4">
    <source>
        <dbReference type="ARBA" id="ARBA00023274"/>
    </source>
</evidence>
<reference evidence="9" key="1">
    <citation type="submission" date="2019-03" db="EMBL/GenBank/DDBJ databases">
        <title>Snf2 controls pulcherriminic acid biosynthesis and connects pigmentation and antifungal activity of the yeast Metschnikowia pulcherrima.</title>
        <authorList>
            <person name="Gore-Lloyd D."/>
            <person name="Sumann I."/>
            <person name="Brachmann A.O."/>
            <person name="Schneeberger K."/>
            <person name="Ortiz-Merino R.A."/>
            <person name="Moreno-Beltran M."/>
            <person name="Schlaefli M."/>
            <person name="Kirner P."/>
            <person name="Santos Kron A."/>
            <person name="Wolfe K.H."/>
            <person name="Piel J."/>
            <person name="Ahrens C.H."/>
            <person name="Henk D."/>
            <person name="Freimoser F.M."/>
        </authorList>
    </citation>
    <scope>NUCLEOTIDE SEQUENCE [LARGE SCALE GENOMIC DNA]</scope>
    <source>
        <strain evidence="9">APC 1.2</strain>
    </source>
</reference>
<evidence type="ECO:0000256" key="6">
    <source>
        <dbReference type="SAM" id="MobiDB-lite"/>
    </source>
</evidence>
<organism evidence="8 9">
    <name type="scientific">Metschnikowia aff. pulcherrima</name>
    <dbReference type="NCBI Taxonomy" id="2163413"/>
    <lineage>
        <taxon>Eukaryota</taxon>
        <taxon>Fungi</taxon>
        <taxon>Dikarya</taxon>
        <taxon>Ascomycota</taxon>
        <taxon>Saccharomycotina</taxon>
        <taxon>Pichiomycetes</taxon>
        <taxon>Metschnikowiaceae</taxon>
        <taxon>Metschnikowia</taxon>
    </lineage>
</organism>
<dbReference type="GO" id="GO:0030619">
    <property type="term" value="F:U1 snRNA binding"/>
    <property type="evidence" value="ECO:0007669"/>
    <property type="project" value="TreeGrafter"/>
</dbReference>
<dbReference type="InterPro" id="IPR022023">
    <property type="entry name" value="U1snRNP70_N"/>
</dbReference>
<evidence type="ECO:0000256" key="3">
    <source>
        <dbReference type="ARBA" id="ARBA00023242"/>
    </source>
</evidence>
<name>A0A4P6XSV4_9ASCO</name>
<dbReference type="Pfam" id="PF00076">
    <property type="entry name" value="RRM_1"/>
    <property type="match status" value="1"/>
</dbReference>
<dbReference type="InterPro" id="IPR000504">
    <property type="entry name" value="RRM_dom"/>
</dbReference>
<dbReference type="GO" id="GO:0071011">
    <property type="term" value="C:precatalytic spliceosome"/>
    <property type="evidence" value="ECO:0007669"/>
    <property type="project" value="TreeGrafter"/>
</dbReference>
<dbReference type="Gene3D" id="3.30.70.330">
    <property type="match status" value="1"/>
</dbReference>
<evidence type="ECO:0000313" key="8">
    <source>
        <dbReference type="EMBL" id="QBM88934.1"/>
    </source>
</evidence>
<gene>
    <name evidence="8" type="primary">MPUL0C09150</name>
    <name evidence="8" type="ORF">METSCH_C09150</name>
</gene>
<evidence type="ECO:0000256" key="2">
    <source>
        <dbReference type="ARBA" id="ARBA00022884"/>
    </source>
</evidence>
<dbReference type="PANTHER" id="PTHR13952:SF5">
    <property type="entry name" value="U1 SMALL NUCLEAR RIBONUCLEOPROTEIN 70 KDA"/>
    <property type="match status" value="1"/>
</dbReference>
<feature type="compositionally biased region" description="Polar residues" evidence="6">
    <location>
        <begin position="83"/>
        <end position="92"/>
    </location>
</feature>
<dbReference type="PROSITE" id="PS50102">
    <property type="entry name" value="RRM"/>
    <property type="match status" value="1"/>
</dbReference>
<evidence type="ECO:0000256" key="1">
    <source>
        <dbReference type="ARBA" id="ARBA00004123"/>
    </source>
</evidence>
<evidence type="ECO:0000259" key="7">
    <source>
        <dbReference type="PROSITE" id="PS50102"/>
    </source>
</evidence>
<protein>
    <submittedName>
        <fullName evidence="8">U1 small ribonucleoprotein</fullName>
    </submittedName>
</protein>
<dbReference type="EMBL" id="CP034458">
    <property type="protein sequence ID" value="QBM88934.1"/>
    <property type="molecule type" value="Genomic_DNA"/>
</dbReference>
<dbReference type="PANTHER" id="PTHR13952">
    <property type="entry name" value="U1 SMALL NUCLEAR RIBONUCLEOPROTEIN 70 KD"/>
    <property type="match status" value="1"/>
</dbReference>
<comment type="subcellular location">
    <subcellularLocation>
        <location evidence="1">Nucleus</location>
    </subcellularLocation>
</comment>